<comment type="catalytic activity">
    <reaction evidence="7">
        <text>serotonin + octadecanoyl-CoA = N-octadecanoyl-serotonin + CoA + H(+)</text>
        <dbReference type="Rhea" id="RHEA:51400"/>
        <dbReference type="ChEBI" id="CHEBI:15378"/>
        <dbReference type="ChEBI" id="CHEBI:57287"/>
        <dbReference type="ChEBI" id="CHEBI:57394"/>
        <dbReference type="ChEBI" id="CHEBI:134065"/>
        <dbReference type="ChEBI" id="CHEBI:350546"/>
    </reaction>
    <physiologicalReaction direction="left-to-right" evidence="7">
        <dbReference type="Rhea" id="RHEA:51401"/>
    </physiologicalReaction>
</comment>
<comment type="caution">
    <text evidence="15">The sequence shown here is derived from an EMBL/GenBank/DDBJ whole genome shotgun (WGS) entry which is preliminary data.</text>
</comment>
<feature type="domain" description="N-acetyltransferase" evidence="14">
    <location>
        <begin position="283"/>
        <end position="417"/>
    </location>
</feature>
<evidence type="ECO:0000256" key="7">
    <source>
        <dbReference type="ARBA" id="ARBA00050849"/>
    </source>
</evidence>
<name>A0A8J2LDQ0_9HEXA</name>
<dbReference type="GO" id="GO:0004059">
    <property type="term" value="F:aralkylamine N-acetyltransferase activity"/>
    <property type="evidence" value="ECO:0007669"/>
    <property type="project" value="UniProtKB-EC"/>
</dbReference>
<evidence type="ECO:0000256" key="12">
    <source>
        <dbReference type="ARBA" id="ARBA00052335"/>
    </source>
</evidence>
<comment type="catalytic activity">
    <reaction evidence="11">
        <text>serotonin + hexadecanoyl-CoA = N-hexadecanoyl-serotonin + CoA + H(+)</text>
        <dbReference type="Rhea" id="RHEA:51384"/>
        <dbReference type="ChEBI" id="CHEBI:15378"/>
        <dbReference type="ChEBI" id="CHEBI:57287"/>
        <dbReference type="ChEBI" id="CHEBI:57379"/>
        <dbReference type="ChEBI" id="CHEBI:134059"/>
        <dbReference type="ChEBI" id="CHEBI:350546"/>
    </reaction>
    <physiologicalReaction direction="left-to-right" evidence="11">
        <dbReference type="Rhea" id="RHEA:51385"/>
    </physiologicalReaction>
</comment>
<dbReference type="Pfam" id="PF00583">
    <property type="entry name" value="Acetyltransf_1"/>
    <property type="match status" value="1"/>
</dbReference>
<evidence type="ECO:0000256" key="9">
    <source>
        <dbReference type="ARBA" id="ARBA00051711"/>
    </source>
</evidence>
<dbReference type="PANTHER" id="PTHR20905">
    <property type="entry name" value="N-ACETYLTRANSFERASE-RELATED"/>
    <property type="match status" value="1"/>
</dbReference>
<reference evidence="15" key="1">
    <citation type="submission" date="2021-06" db="EMBL/GenBank/DDBJ databases">
        <authorList>
            <person name="Hodson N. C."/>
            <person name="Mongue J. A."/>
            <person name="Jaron S. K."/>
        </authorList>
    </citation>
    <scope>NUCLEOTIDE SEQUENCE</scope>
</reference>
<evidence type="ECO:0000313" key="15">
    <source>
        <dbReference type="EMBL" id="CAG7833343.1"/>
    </source>
</evidence>
<comment type="catalytic activity">
    <reaction evidence="8">
        <text>serotonin + (5Z,8Z,11Z,14Z)-eicosatetraenoyl-CoA = N-[(5Z,8Z,11Z,14Z)-eicosatetraenoyl]-serotonin + CoA + H(+)</text>
        <dbReference type="Rhea" id="RHEA:51396"/>
        <dbReference type="ChEBI" id="CHEBI:15378"/>
        <dbReference type="ChEBI" id="CHEBI:57287"/>
        <dbReference type="ChEBI" id="CHEBI:57368"/>
        <dbReference type="ChEBI" id="CHEBI:132255"/>
        <dbReference type="ChEBI" id="CHEBI:350546"/>
    </reaction>
    <physiologicalReaction direction="left-to-right" evidence="8">
        <dbReference type="Rhea" id="RHEA:51397"/>
    </physiologicalReaction>
</comment>
<comment type="catalytic activity">
    <reaction evidence="9">
        <text>dopamine + acetyl-CoA = N-acetyldopamine + CoA + H(+)</text>
        <dbReference type="Rhea" id="RHEA:51388"/>
        <dbReference type="ChEBI" id="CHEBI:15378"/>
        <dbReference type="ChEBI" id="CHEBI:57287"/>
        <dbReference type="ChEBI" id="CHEBI:57288"/>
        <dbReference type="ChEBI" id="CHEBI:59905"/>
        <dbReference type="ChEBI" id="CHEBI:125678"/>
    </reaction>
    <physiologicalReaction direction="left-to-right" evidence="9">
        <dbReference type="Rhea" id="RHEA:51389"/>
    </physiologicalReaction>
</comment>
<comment type="pathway">
    <text evidence="3">Aromatic compound metabolism; melatonin biosynthesis; melatonin from serotonin: step 1/2.</text>
</comment>
<organism evidence="15 16">
    <name type="scientific">Allacma fusca</name>
    <dbReference type="NCBI Taxonomy" id="39272"/>
    <lineage>
        <taxon>Eukaryota</taxon>
        <taxon>Metazoa</taxon>
        <taxon>Ecdysozoa</taxon>
        <taxon>Arthropoda</taxon>
        <taxon>Hexapoda</taxon>
        <taxon>Collembola</taxon>
        <taxon>Symphypleona</taxon>
        <taxon>Sminthuridae</taxon>
        <taxon>Allacma</taxon>
    </lineage>
</organism>
<evidence type="ECO:0000256" key="5">
    <source>
        <dbReference type="ARBA" id="ARBA00039114"/>
    </source>
</evidence>
<comment type="catalytic activity">
    <reaction evidence="13">
        <text>serotonin + acetyl-CoA = N-acetylserotonin + CoA + H(+)</text>
        <dbReference type="Rhea" id="RHEA:25217"/>
        <dbReference type="ChEBI" id="CHEBI:15378"/>
        <dbReference type="ChEBI" id="CHEBI:17697"/>
        <dbReference type="ChEBI" id="CHEBI:57287"/>
        <dbReference type="ChEBI" id="CHEBI:57288"/>
        <dbReference type="ChEBI" id="CHEBI:350546"/>
        <dbReference type="EC" id="2.3.1.87"/>
    </reaction>
    <physiologicalReaction direction="left-to-right" evidence="13">
        <dbReference type="Rhea" id="RHEA:25218"/>
    </physiologicalReaction>
</comment>
<protein>
    <recommendedName>
        <fullName evidence="5">aralkylamine N-acetyltransferase</fullName>
        <ecNumber evidence="5">2.3.1.87</ecNumber>
    </recommendedName>
</protein>
<evidence type="ECO:0000313" key="16">
    <source>
        <dbReference type="Proteomes" id="UP000708208"/>
    </source>
</evidence>
<dbReference type="InterPro" id="IPR000182">
    <property type="entry name" value="GNAT_dom"/>
</dbReference>
<keyword evidence="2" id="KW-0012">Acyltransferase</keyword>
<dbReference type="FunFam" id="3.40.630.30:FF:000046">
    <property type="entry name" value="Dopamine N-acetyltransferase"/>
    <property type="match status" value="1"/>
</dbReference>
<dbReference type="Proteomes" id="UP000708208">
    <property type="component" value="Unassembled WGS sequence"/>
</dbReference>
<evidence type="ECO:0000256" key="1">
    <source>
        <dbReference type="ARBA" id="ARBA00022679"/>
    </source>
</evidence>
<dbReference type="PROSITE" id="PS51186">
    <property type="entry name" value="GNAT"/>
    <property type="match status" value="1"/>
</dbReference>
<keyword evidence="1" id="KW-0808">Transferase</keyword>
<gene>
    <name evidence="15" type="ORF">AFUS01_LOCUS42979</name>
</gene>
<sequence length="417" mass="48092">MAHLVEGDWKRFTFKVIEKPDYAPVLKHLEENFHQDEPLSIIVGSSELKFKDLERFTTPALDDGLSIVALDKETGKIAGVRLTTREGKNSHKEPFLCESDEQGTIFNFLDSAQKTINIFEEYGLDEYADFAMASVAREFRGEGLATELYERSLKLLRHLGFKLVKSTFTSPYTRKIGTKYGFEELARKYFRELQNTRGDYLCPNADDNEYVWRISIWKMAHCVLGEWKKYTFKLISKSEYSIVIKHLEDNFHQDEPLSVIVGNSAIKFKDLDRFTTGVMEEGLSIALFETATQKLAGACITSACRKSEKSHFHCESEEQATIFGFLESAEEGIDLFEMYDVDEYAEIIMVSVDREFRGEGLATELYDKSIKMLKELGFKLTESTFTSPYTRKISQRFGYEEVSKKYFREIKNTKVVK</sequence>
<evidence type="ECO:0000256" key="10">
    <source>
        <dbReference type="ARBA" id="ARBA00051823"/>
    </source>
</evidence>
<proteinExistence type="inferred from homology"/>
<evidence type="ECO:0000256" key="6">
    <source>
        <dbReference type="ARBA" id="ARBA00050189"/>
    </source>
</evidence>
<accession>A0A8J2LDQ0</accession>
<dbReference type="PANTHER" id="PTHR20905:SF1">
    <property type="entry name" value="AT07410P-RELATED"/>
    <property type="match status" value="1"/>
</dbReference>
<dbReference type="EC" id="2.3.1.87" evidence="5"/>
<comment type="catalytic activity">
    <reaction evidence="12">
        <text>dopamine + hexadecanoyl-CoA = N-hexadecanoyl-dopamine + CoA + H(+)</text>
        <dbReference type="Rhea" id="RHEA:51376"/>
        <dbReference type="ChEBI" id="CHEBI:15378"/>
        <dbReference type="ChEBI" id="CHEBI:57287"/>
        <dbReference type="ChEBI" id="CHEBI:57379"/>
        <dbReference type="ChEBI" id="CHEBI:59905"/>
        <dbReference type="ChEBI" id="CHEBI:134058"/>
    </reaction>
    <physiologicalReaction direction="left-to-right" evidence="12">
        <dbReference type="Rhea" id="RHEA:51377"/>
    </physiologicalReaction>
</comment>
<evidence type="ECO:0000256" key="2">
    <source>
        <dbReference type="ARBA" id="ARBA00023315"/>
    </source>
</evidence>
<dbReference type="OrthoDB" id="2115692at2759"/>
<comment type="similarity">
    <text evidence="4">Belongs to the acetyltransferase family. AANAT subfamily.</text>
</comment>
<keyword evidence="16" id="KW-1185">Reference proteome</keyword>
<dbReference type="AlphaFoldDB" id="A0A8J2LDQ0"/>
<evidence type="ECO:0000256" key="4">
    <source>
        <dbReference type="ARBA" id="ARBA00038182"/>
    </source>
</evidence>
<evidence type="ECO:0000256" key="11">
    <source>
        <dbReference type="ARBA" id="ARBA00052178"/>
    </source>
</evidence>
<comment type="catalytic activity">
    <reaction evidence="10">
        <text>serotonin + (9Z)-octadecenoyl-CoA = N-(9Z-octadecenoyl)-serotonin + CoA + H(+)</text>
        <dbReference type="Rhea" id="RHEA:51392"/>
        <dbReference type="ChEBI" id="CHEBI:15378"/>
        <dbReference type="ChEBI" id="CHEBI:57287"/>
        <dbReference type="ChEBI" id="CHEBI:57387"/>
        <dbReference type="ChEBI" id="CHEBI:134064"/>
        <dbReference type="ChEBI" id="CHEBI:350546"/>
    </reaction>
    <physiologicalReaction direction="left-to-right" evidence="10">
        <dbReference type="Rhea" id="RHEA:51393"/>
    </physiologicalReaction>
</comment>
<evidence type="ECO:0000259" key="14">
    <source>
        <dbReference type="PROSITE" id="PS51186"/>
    </source>
</evidence>
<evidence type="ECO:0000256" key="3">
    <source>
        <dbReference type="ARBA" id="ARBA00037926"/>
    </source>
</evidence>
<evidence type="ECO:0000256" key="8">
    <source>
        <dbReference type="ARBA" id="ARBA00051284"/>
    </source>
</evidence>
<comment type="catalytic activity">
    <reaction evidence="6">
        <text>dopamine + (9Z)-octadecenoyl-CoA = N-(9Z-octadecanoyl)-dopamine + CoA + H(+)</text>
        <dbReference type="Rhea" id="RHEA:51380"/>
        <dbReference type="ChEBI" id="CHEBI:15378"/>
        <dbReference type="ChEBI" id="CHEBI:31883"/>
        <dbReference type="ChEBI" id="CHEBI:57287"/>
        <dbReference type="ChEBI" id="CHEBI:57387"/>
        <dbReference type="ChEBI" id="CHEBI:59905"/>
    </reaction>
    <physiologicalReaction direction="left-to-right" evidence="6">
        <dbReference type="Rhea" id="RHEA:51381"/>
    </physiologicalReaction>
</comment>
<dbReference type="CDD" id="cd04301">
    <property type="entry name" value="NAT_SF"/>
    <property type="match status" value="1"/>
</dbReference>
<evidence type="ECO:0000256" key="13">
    <source>
        <dbReference type="ARBA" id="ARBA00052491"/>
    </source>
</evidence>
<dbReference type="EMBL" id="CAJVCH010569847">
    <property type="protein sequence ID" value="CAG7833343.1"/>
    <property type="molecule type" value="Genomic_DNA"/>
</dbReference>